<reference evidence="1 2" key="1">
    <citation type="submission" date="2020-01" db="EMBL/GenBank/DDBJ databases">
        <title>Ponticoccus aerotolerans gen. nov., sp. nov., an anaerobic bacterium and proposal of Ponticoccusceae fam. nov., Ponticoccusles ord. nov. and Ponticoccuse classis nov. in the phylum Kiritimatiellaeota.</title>
        <authorList>
            <person name="Zhou L.Y."/>
            <person name="Du Z.J."/>
        </authorList>
    </citation>
    <scope>NUCLEOTIDE SEQUENCE [LARGE SCALE GENOMIC DNA]</scope>
    <source>
        <strain evidence="1 2">S-5007</strain>
    </source>
</reference>
<evidence type="ECO:0000313" key="1">
    <source>
        <dbReference type="EMBL" id="QHI70402.1"/>
    </source>
</evidence>
<accession>A0A6P1M8Q0</accession>
<proteinExistence type="predicted"/>
<sequence>MSQIKNKPQKSSIGLLKGLVATSLLLLGLDRLFSPSPITVKDLEWHVYGSKCVVSFTAENKSEDPVRMLIEIIPCNIGSKHNPPLQKGYAKINTSLQPKEKRKYTETVRLTDFNVGHVDVIPRIKKQLLIKGRTRPPA</sequence>
<organism evidence="1 2">
    <name type="scientific">Tichowtungia aerotolerans</name>
    <dbReference type="NCBI Taxonomy" id="2697043"/>
    <lineage>
        <taxon>Bacteria</taxon>
        <taxon>Pseudomonadati</taxon>
        <taxon>Kiritimatiellota</taxon>
        <taxon>Tichowtungiia</taxon>
        <taxon>Tichowtungiales</taxon>
        <taxon>Tichowtungiaceae</taxon>
        <taxon>Tichowtungia</taxon>
    </lineage>
</organism>
<dbReference type="KEGG" id="taer:GT409_13455"/>
<name>A0A6P1M8Q0_9BACT</name>
<dbReference type="Proteomes" id="UP000464954">
    <property type="component" value="Chromosome"/>
</dbReference>
<dbReference type="RefSeq" id="WP_160629579.1">
    <property type="nucleotide sequence ID" value="NZ_CP047593.1"/>
</dbReference>
<dbReference type="EMBL" id="CP047593">
    <property type="protein sequence ID" value="QHI70402.1"/>
    <property type="molecule type" value="Genomic_DNA"/>
</dbReference>
<dbReference type="AlphaFoldDB" id="A0A6P1M8Q0"/>
<gene>
    <name evidence="1" type="ORF">GT409_13455</name>
</gene>
<keyword evidence="2" id="KW-1185">Reference proteome</keyword>
<evidence type="ECO:0000313" key="2">
    <source>
        <dbReference type="Proteomes" id="UP000464954"/>
    </source>
</evidence>
<protein>
    <submittedName>
        <fullName evidence="1">Uncharacterized protein</fullName>
    </submittedName>
</protein>